<protein>
    <recommendedName>
        <fullName evidence="1">Tf2-1-like SH3-like domain-containing protein</fullName>
    </recommendedName>
</protein>
<gene>
    <name evidence="2" type="ORF">Tco_0657180</name>
</gene>
<dbReference type="Proteomes" id="UP001151760">
    <property type="component" value="Unassembled WGS sequence"/>
</dbReference>
<dbReference type="PANTHER" id="PTHR46148">
    <property type="entry name" value="CHROMO DOMAIN-CONTAINING PROTEIN"/>
    <property type="match status" value="1"/>
</dbReference>
<proteinExistence type="predicted"/>
<reference evidence="2" key="1">
    <citation type="journal article" date="2022" name="Int. J. Mol. Sci.">
        <title>Draft Genome of Tanacetum Coccineum: Genomic Comparison of Closely Related Tanacetum-Family Plants.</title>
        <authorList>
            <person name="Yamashiro T."/>
            <person name="Shiraishi A."/>
            <person name="Nakayama K."/>
            <person name="Satake H."/>
        </authorList>
    </citation>
    <scope>NUCLEOTIDE SEQUENCE</scope>
</reference>
<sequence>MALSQPLVSLVDDLRKENETLDELKVIRQKLKRKEVLDGFRREQGMILFHDHYFIGAESKLKELLLSEFHNTSMARHSDQSLAQAKNQMVMQANRKCRNVEYKTGDMVLVKLQPYRQVTLAKRCSNKLAKIYYGPFEVLELIGRVAYRLALPESSKIHPIFHVSLLKFFPGTGQEGVVTKLPEEEYEGHPMEQPLVICDSRMVLH</sequence>
<evidence type="ECO:0000313" key="3">
    <source>
        <dbReference type="Proteomes" id="UP001151760"/>
    </source>
</evidence>
<dbReference type="InterPro" id="IPR056924">
    <property type="entry name" value="SH3_Tf2-1"/>
</dbReference>
<evidence type="ECO:0000259" key="1">
    <source>
        <dbReference type="Pfam" id="PF24626"/>
    </source>
</evidence>
<reference evidence="2" key="2">
    <citation type="submission" date="2022-01" db="EMBL/GenBank/DDBJ databases">
        <authorList>
            <person name="Yamashiro T."/>
            <person name="Shiraishi A."/>
            <person name="Satake H."/>
            <person name="Nakayama K."/>
        </authorList>
    </citation>
    <scope>NUCLEOTIDE SEQUENCE</scope>
</reference>
<evidence type="ECO:0000313" key="2">
    <source>
        <dbReference type="EMBL" id="GJS62396.1"/>
    </source>
</evidence>
<dbReference type="Pfam" id="PF24626">
    <property type="entry name" value="SH3_Tf2-1"/>
    <property type="match status" value="1"/>
</dbReference>
<feature type="domain" description="Tf2-1-like SH3-like" evidence="1">
    <location>
        <begin position="105"/>
        <end position="167"/>
    </location>
</feature>
<keyword evidence="3" id="KW-1185">Reference proteome</keyword>
<dbReference type="PANTHER" id="PTHR46148:SF52">
    <property type="entry name" value="OS04G0603800 PROTEIN"/>
    <property type="match status" value="1"/>
</dbReference>
<comment type="caution">
    <text evidence="2">The sequence shown here is derived from an EMBL/GenBank/DDBJ whole genome shotgun (WGS) entry which is preliminary data.</text>
</comment>
<organism evidence="2 3">
    <name type="scientific">Tanacetum coccineum</name>
    <dbReference type="NCBI Taxonomy" id="301880"/>
    <lineage>
        <taxon>Eukaryota</taxon>
        <taxon>Viridiplantae</taxon>
        <taxon>Streptophyta</taxon>
        <taxon>Embryophyta</taxon>
        <taxon>Tracheophyta</taxon>
        <taxon>Spermatophyta</taxon>
        <taxon>Magnoliopsida</taxon>
        <taxon>eudicotyledons</taxon>
        <taxon>Gunneridae</taxon>
        <taxon>Pentapetalae</taxon>
        <taxon>asterids</taxon>
        <taxon>campanulids</taxon>
        <taxon>Asterales</taxon>
        <taxon>Asteraceae</taxon>
        <taxon>Asteroideae</taxon>
        <taxon>Anthemideae</taxon>
        <taxon>Anthemidinae</taxon>
        <taxon>Tanacetum</taxon>
    </lineage>
</organism>
<dbReference type="EMBL" id="BQNB010009358">
    <property type="protein sequence ID" value="GJS62396.1"/>
    <property type="molecule type" value="Genomic_DNA"/>
</dbReference>
<accession>A0ABQ4XAU8</accession>
<name>A0ABQ4XAU8_9ASTR</name>